<evidence type="ECO:0000313" key="1">
    <source>
        <dbReference type="EMBL" id="KAJ8711816.1"/>
    </source>
</evidence>
<sequence length="573" mass="65771">MEYRLRITFRHQPDNSNTYLSGATNQEVKIVTPVTCGKQGVCLITMYIHYLIVILLSAYYINAQPGRCDQRPPQATVMEPSENRGAYRLDISTGNETSYRPDQTYVLKIRAMVPSRPFRWFMITAEDPEVDNNVFEFSHKNIDVGTLKTLDQEMSRYSERCSSSVENADNSDKNSVEVHWVSPKQSTKNQTVRIRAMVAENNEVWYTGEHLTVVLHKNTDKALDSPPFPASPICNLCSEARYEVIFYGKWSRVAHPRHYPSKPDDNGYSHMVGCSHTYDYSLWKQGINASDGLKMLAETADSTYMEREIISHMGERTGTRTLIRGKRRHHPYMSEPSHALFRVDRFHHLFSIAVGMRPSPDWFLGTSQFELCTEDGWLEEEKIPLFPWDAGTMDGISYESQPTVSTPRDNVERVEVGSFNEESPFYQINLNDLQPFALLTVRRLDVFPLVGAECSEDAAAKEEEEAQAAEEADKEEEEEDGEPEEPLLEEVRENLEVIGRCPISNWGEWSPCVVNNDNCGNGFRTRTRRPIDGNIYYKDYDYQDNMQAQPTGNNCEDQDTKLVEYENCFLDCY</sequence>
<dbReference type="EMBL" id="CM056798">
    <property type="protein sequence ID" value="KAJ8711816.1"/>
    <property type="molecule type" value="Genomic_DNA"/>
</dbReference>
<name>A0ACC2Q9D7_9NEOP</name>
<reference evidence="1" key="1">
    <citation type="submission" date="2023-03" db="EMBL/GenBank/DDBJ databases">
        <title>Chromosome-level genomes of two armyworms, Mythimna separata and Mythimna loreyi, provide insights into the biosynthesis and reception of sex pheromones.</title>
        <authorList>
            <person name="Zhao H."/>
        </authorList>
    </citation>
    <scope>NUCLEOTIDE SEQUENCE</scope>
    <source>
        <strain evidence="1">BeijingLab</strain>
    </source>
</reference>
<protein>
    <submittedName>
        <fullName evidence="1">Uncharacterized protein</fullName>
    </submittedName>
</protein>
<proteinExistence type="predicted"/>
<dbReference type="Proteomes" id="UP001231649">
    <property type="component" value="Chromosome 22"/>
</dbReference>
<accession>A0ACC2Q9D7</accession>
<comment type="caution">
    <text evidence="1">The sequence shown here is derived from an EMBL/GenBank/DDBJ whole genome shotgun (WGS) entry which is preliminary data.</text>
</comment>
<keyword evidence="2" id="KW-1185">Reference proteome</keyword>
<evidence type="ECO:0000313" key="2">
    <source>
        <dbReference type="Proteomes" id="UP001231649"/>
    </source>
</evidence>
<organism evidence="1 2">
    <name type="scientific">Mythimna loreyi</name>
    <dbReference type="NCBI Taxonomy" id="667449"/>
    <lineage>
        <taxon>Eukaryota</taxon>
        <taxon>Metazoa</taxon>
        <taxon>Ecdysozoa</taxon>
        <taxon>Arthropoda</taxon>
        <taxon>Hexapoda</taxon>
        <taxon>Insecta</taxon>
        <taxon>Pterygota</taxon>
        <taxon>Neoptera</taxon>
        <taxon>Endopterygota</taxon>
        <taxon>Lepidoptera</taxon>
        <taxon>Glossata</taxon>
        <taxon>Ditrysia</taxon>
        <taxon>Noctuoidea</taxon>
        <taxon>Noctuidae</taxon>
        <taxon>Noctuinae</taxon>
        <taxon>Hadenini</taxon>
        <taxon>Mythimna</taxon>
    </lineage>
</organism>
<gene>
    <name evidence="1" type="ORF">PYW08_008770</name>
</gene>